<keyword evidence="2" id="KW-1185">Reference proteome</keyword>
<sequence length="118" mass="13278">MKLIGSKTEEDFRTELSGSRDSLFRDPGQRRLLSALRAHFPHMATAYVLSWTPEQGEDLFRILVNDNTVAAVELDRMDLQIQPKVVAIPLNQYETGLGRGGRIQLAVALDLARRDLES</sequence>
<gene>
    <name evidence="1" type="ORF">D7X32_25940</name>
</gene>
<evidence type="ECO:0000313" key="2">
    <source>
        <dbReference type="Proteomes" id="UP000268313"/>
    </source>
</evidence>
<organism evidence="1 2">
    <name type="scientific">Corallococcus carmarthensis</name>
    <dbReference type="NCBI Taxonomy" id="2316728"/>
    <lineage>
        <taxon>Bacteria</taxon>
        <taxon>Pseudomonadati</taxon>
        <taxon>Myxococcota</taxon>
        <taxon>Myxococcia</taxon>
        <taxon>Myxococcales</taxon>
        <taxon>Cystobacterineae</taxon>
        <taxon>Myxococcaceae</taxon>
        <taxon>Corallococcus</taxon>
    </lineage>
</organism>
<reference evidence="2" key="1">
    <citation type="submission" date="2018-09" db="EMBL/GenBank/DDBJ databases">
        <authorList>
            <person name="Livingstone P.G."/>
            <person name="Whitworth D.E."/>
        </authorList>
    </citation>
    <scope>NUCLEOTIDE SEQUENCE [LARGE SCALE GENOMIC DNA]</scope>
    <source>
        <strain evidence="2">CA043D</strain>
    </source>
</reference>
<comment type="caution">
    <text evidence="1">The sequence shown here is derived from an EMBL/GenBank/DDBJ whole genome shotgun (WGS) entry which is preliminary data.</text>
</comment>
<accession>A0A3A8JXP7</accession>
<dbReference type="AlphaFoldDB" id="A0A3A8JXP7"/>
<name>A0A3A8JXP7_9BACT</name>
<evidence type="ECO:0000313" key="1">
    <source>
        <dbReference type="EMBL" id="RKG99668.1"/>
    </source>
</evidence>
<protein>
    <submittedName>
        <fullName evidence="1">Uncharacterized protein</fullName>
    </submittedName>
</protein>
<proteinExistence type="predicted"/>
<dbReference type="EMBL" id="RAWE01000109">
    <property type="protein sequence ID" value="RKG99668.1"/>
    <property type="molecule type" value="Genomic_DNA"/>
</dbReference>
<dbReference type="Proteomes" id="UP000268313">
    <property type="component" value="Unassembled WGS sequence"/>
</dbReference>